<evidence type="ECO:0000256" key="1">
    <source>
        <dbReference type="SAM" id="Phobius"/>
    </source>
</evidence>
<accession>E6XEU9</accession>
<dbReference type="KEGG" id="cao:Celal_0821"/>
<dbReference type="eggNOG" id="COG0811">
    <property type="taxonomic scope" value="Bacteria"/>
</dbReference>
<dbReference type="AlphaFoldDB" id="E6XEU9"/>
<evidence type="ECO:0000313" key="2">
    <source>
        <dbReference type="EMBL" id="ADV48151.1"/>
    </source>
</evidence>
<dbReference type="RefSeq" id="WP_013549640.1">
    <property type="nucleotide sequence ID" value="NC_014934.1"/>
</dbReference>
<keyword evidence="3" id="KW-1185">Reference proteome</keyword>
<dbReference type="OrthoDB" id="1066121at2"/>
<feature type="transmembrane region" description="Helical" evidence="1">
    <location>
        <begin position="420"/>
        <end position="444"/>
    </location>
</feature>
<keyword evidence="1" id="KW-0472">Membrane</keyword>
<dbReference type="Proteomes" id="UP000008634">
    <property type="component" value="Chromosome"/>
</dbReference>
<reference evidence="2 3" key="1">
    <citation type="journal article" date="2010" name="Stand. Genomic Sci.">
        <title>Complete genome sequence of Cellulophaga algicola type strain (IC166).</title>
        <authorList>
            <person name="Abt B."/>
            <person name="Lu M."/>
            <person name="Misra M."/>
            <person name="Han C."/>
            <person name="Nolan M."/>
            <person name="Lucas S."/>
            <person name="Hammon N."/>
            <person name="Deshpande S."/>
            <person name="Cheng J.F."/>
            <person name="Tapia R."/>
            <person name="Goodwin L."/>
            <person name="Pitluck S."/>
            <person name="Liolios K."/>
            <person name="Pagani I."/>
            <person name="Ivanova N."/>
            <person name="Mavromatis K."/>
            <person name="Ovchinikova G."/>
            <person name="Pati A."/>
            <person name="Chen A."/>
            <person name="Palaniappan K."/>
            <person name="Land M."/>
            <person name="Hauser L."/>
            <person name="Chang Y.J."/>
            <person name="Jeffries C.D."/>
            <person name="Detter J.C."/>
            <person name="Brambilla E."/>
            <person name="Rohde M."/>
            <person name="Tindall B.J."/>
            <person name="Goker M."/>
            <person name="Woyke T."/>
            <person name="Bristow J."/>
            <person name="Eisen J.A."/>
            <person name="Markowitz V."/>
            <person name="Hugenholtz P."/>
            <person name="Kyrpides N.C."/>
            <person name="Klenk H.P."/>
            <person name="Lapidus A."/>
        </authorList>
    </citation>
    <scope>NUCLEOTIDE SEQUENCE [LARGE SCALE GENOMIC DNA]</scope>
    <source>
        <strain evidence="3">DSM 14237 / IC166 / ACAM 630</strain>
    </source>
</reference>
<dbReference type="EMBL" id="CP002453">
    <property type="protein sequence ID" value="ADV48151.1"/>
    <property type="molecule type" value="Genomic_DNA"/>
</dbReference>
<protein>
    <recommendedName>
        <fullName evidence="4">MotA/TolQ/ExbB proton channel domain-containing protein</fullName>
    </recommendedName>
</protein>
<name>E6XEU9_CELAD</name>
<gene>
    <name evidence="2" type="ordered locus">Celal_0821</name>
</gene>
<organism evidence="2 3">
    <name type="scientific">Cellulophaga algicola (strain DSM 14237 / IC166 / ACAM 630)</name>
    <dbReference type="NCBI Taxonomy" id="688270"/>
    <lineage>
        <taxon>Bacteria</taxon>
        <taxon>Pseudomonadati</taxon>
        <taxon>Bacteroidota</taxon>
        <taxon>Flavobacteriia</taxon>
        <taxon>Flavobacteriales</taxon>
        <taxon>Flavobacteriaceae</taxon>
        <taxon>Cellulophaga</taxon>
    </lineage>
</organism>
<dbReference type="STRING" id="688270.Celal_0821"/>
<dbReference type="HOGENOM" id="CLU_036989_0_0_10"/>
<evidence type="ECO:0000313" key="3">
    <source>
        <dbReference type="Proteomes" id="UP000008634"/>
    </source>
</evidence>
<feature type="transmembrane region" description="Helical" evidence="1">
    <location>
        <begin position="105"/>
        <end position="131"/>
    </location>
</feature>
<sequence length="446" mass="50073">MEENIKISLIHFTGKSTDVQDNILNSINKYLLRNKGAVSDFLLVKDIVDRNIDKVDDEISNRISIPLYLGLIGTMVGIVGGLFFMPSLSVSNQESLDAIGGIDSLLGGVKIAMIASVTGLLLTVISNMVFLNVRKSVEYKKNDFFSFIQSDLLPILSKNTASSIYTLQTNLLKFNEDFSTNMKQFNGIISSVKNTFDSQLEVVQELKRIDVATIAKYNIEVMQQLKSSFKNLKELSEYLFKTNSLLRNTEELNLTINKQLDKVGDISELVKNFDTNAGSISEASKYMESHFKNFDLREQAINNRLIDFDQNTGKMIEDLSLSFQSRKEEFNKKDIEIGSDFNKLFDSLKSKTEKVFDDESGNIKAILGNVSSVRKEVDNLQSVSSELTGLKNSVIFHDETIKDLLQLIKTNSIVVERPKIINVGVIVFLLLGIITCLVAIYKIVTF</sequence>
<keyword evidence="1" id="KW-1133">Transmembrane helix</keyword>
<keyword evidence="1" id="KW-0812">Transmembrane</keyword>
<feature type="transmembrane region" description="Helical" evidence="1">
    <location>
        <begin position="67"/>
        <end position="85"/>
    </location>
</feature>
<evidence type="ECO:0008006" key="4">
    <source>
        <dbReference type="Google" id="ProtNLM"/>
    </source>
</evidence>
<proteinExistence type="predicted"/>